<dbReference type="AlphaFoldDB" id="A0A1S2MBH3"/>
<dbReference type="Proteomes" id="UP000180175">
    <property type="component" value="Chromosome"/>
</dbReference>
<dbReference type="EMBL" id="CP063356">
    <property type="protein sequence ID" value="QOY38105.1"/>
    <property type="molecule type" value="Genomic_DNA"/>
</dbReference>
<gene>
    <name evidence="2" type="ORF">AWH56_011520</name>
    <name evidence="1" type="ORF">AWH56_05925</name>
</gene>
<reference evidence="2 3" key="3">
    <citation type="journal article" date="2019" name="Int. J. Syst. Evol. Microbiol.">
        <title>Anaerobacillus isosaccharinicus sp. nov., an alkaliphilic bacterium which degrades isosaccharinic acid.</title>
        <authorList>
            <person name="Bassil N.M."/>
            <person name="Lloyd J.R."/>
        </authorList>
    </citation>
    <scope>NUCLEOTIDE SEQUENCE [LARGE SCALE GENOMIC DNA]</scope>
    <source>
        <strain evidence="2 3">NB2006</strain>
    </source>
</reference>
<evidence type="ECO:0000313" key="2">
    <source>
        <dbReference type="EMBL" id="QOY38105.1"/>
    </source>
</evidence>
<evidence type="ECO:0000313" key="3">
    <source>
        <dbReference type="Proteomes" id="UP000180175"/>
    </source>
</evidence>
<keyword evidence="3" id="KW-1185">Reference proteome</keyword>
<dbReference type="RefSeq" id="WP_071316246.1">
    <property type="nucleotide sequence ID" value="NZ_CP063356.2"/>
</dbReference>
<dbReference type="EMBL" id="LQXD01000056">
    <property type="protein sequence ID" value="OIJ21197.1"/>
    <property type="molecule type" value="Genomic_DNA"/>
</dbReference>
<name>A0A1S2MBH3_9BACI</name>
<proteinExistence type="predicted"/>
<protein>
    <submittedName>
        <fullName evidence="1">Uncharacterized protein</fullName>
    </submittedName>
</protein>
<accession>A0A1S2MBH3</accession>
<reference evidence="2 3" key="2">
    <citation type="journal article" date="2017" name="Genome Announc.">
        <title>Draft Genome Sequences of Four Alkaliphilic Bacteria Belonging to the Anaerobacillus Genus.</title>
        <authorList>
            <person name="Bassil N.M."/>
            <person name="Lloyd J.R."/>
        </authorList>
    </citation>
    <scope>NUCLEOTIDE SEQUENCE [LARGE SCALE GENOMIC DNA]</scope>
    <source>
        <strain evidence="2 3">NB2006</strain>
    </source>
</reference>
<organism evidence="1 3">
    <name type="scientific">Anaerobacillus isosaccharinicus</name>
    <dbReference type="NCBI Taxonomy" id="1532552"/>
    <lineage>
        <taxon>Bacteria</taxon>
        <taxon>Bacillati</taxon>
        <taxon>Bacillota</taxon>
        <taxon>Bacilli</taxon>
        <taxon>Bacillales</taxon>
        <taxon>Bacillaceae</taxon>
        <taxon>Anaerobacillus</taxon>
    </lineage>
</organism>
<reference evidence="2" key="4">
    <citation type="submission" date="2020-10" db="EMBL/GenBank/DDBJ databases">
        <authorList>
            <person name="Bassil N.M."/>
            <person name="Lloyd J.R."/>
        </authorList>
    </citation>
    <scope>NUCLEOTIDE SEQUENCE</scope>
    <source>
        <strain evidence="2">NB2006</strain>
    </source>
</reference>
<sequence length="162" mass="18450">MNVKTKKLLKLVLLILVLFLAINVFDNLIIQSPKDVVEKTLREFNSGNLVNGLTEVHSEKLIELLEAPKAFGLPLVDLNLQLNHQLRQNLMQHTRIYEIDIVYGKYSVLVNFQLLKYPPGPIEDYGGSALFLLEKIGWNSWEIIDVKTSEFGEAGKKDGTWN</sequence>
<evidence type="ECO:0000313" key="1">
    <source>
        <dbReference type="EMBL" id="OIJ21197.1"/>
    </source>
</evidence>
<reference evidence="1 3" key="1">
    <citation type="submission" date="2016-10" db="EMBL/GenBank/DDBJ databases">
        <title>Draft genome sequences of four alkaliphilic bacteria belonging to the Anaerobacillus genus.</title>
        <authorList>
            <person name="Bassil N.M."/>
            <person name="Lloyd J.R."/>
        </authorList>
    </citation>
    <scope>NUCLEOTIDE SEQUENCE [LARGE SCALE GENOMIC DNA]</scope>
    <source>
        <strain evidence="1 3">NB2006</strain>
    </source>
</reference>
<dbReference type="KEGG" id="aia:AWH56_011520"/>